<feature type="transmembrane region" description="Helical" evidence="7">
    <location>
        <begin position="270"/>
        <end position="289"/>
    </location>
</feature>
<feature type="transmembrane region" description="Helical" evidence="7">
    <location>
        <begin position="91"/>
        <end position="108"/>
    </location>
</feature>
<reference evidence="8 9" key="1">
    <citation type="submission" date="2024-03" db="EMBL/GenBank/DDBJ databases">
        <authorList>
            <person name="Martinez-Hernandez J."/>
        </authorList>
    </citation>
    <scope>NUCLEOTIDE SEQUENCE [LARGE SCALE GENOMIC DNA]</scope>
</reference>
<name>A0AAV1WJL1_LUPLU</name>
<evidence type="ECO:0000256" key="5">
    <source>
        <dbReference type="ARBA" id="ARBA00022989"/>
    </source>
</evidence>
<gene>
    <name evidence="8" type="ORF">LLUT_LOCUS10527</name>
</gene>
<feature type="transmembrane region" description="Helical" evidence="7">
    <location>
        <begin position="333"/>
        <end position="352"/>
    </location>
</feature>
<evidence type="ECO:0000256" key="4">
    <source>
        <dbReference type="ARBA" id="ARBA00022692"/>
    </source>
</evidence>
<evidence type="ECO:0000313" key="8">
    <source>
        <dbReference type="EMBL" id="CAL0309467.1"/>
    </source>
</evidence>
<proteinExistence type="inferred from homology"/>
<dbReference type="AlphaFoldDB" id="A0AAV1WJL1"/>
<dbReference type="PANTHER" id="PTHR10332:SF86">
    <property type="entry name" value="EQUILIBRATIVE NUCLEOSIDE TRANSPORTER 6"/>
    <property type="match status" value="1"/>
</dbReference>
<feature type="transmembrane region" description="Helical" evidence="7">
    <location>
        <begin position="62"/>
        <end position="79"/>
    </location>
</feature>
<dbReference type="Proteomes" id="UP001497480">
    <property type="component" value="Unassembled WGS sequence"/>
</dbReference>
<dbReference type="PIRSF" id="PIRSF016379">
    <property type="entry name" value="ENT"/>
    <property type="match status" value="1"/>
</dbReference>
<comment type="subcellular location">
    <subcellularLocation>
        <location evidence="1">Membrane</location>
        <topology evidence="1">Multi-pass membrane protein</topology>
    </subcellularLocation>
</comment>
<keyword evidence="9" id="KW-1185">Reference proteome</keyword>
<comment type="caution">
    <text evidence="8">The sequence shown here is derived from an EMBL/GenBank/DDBJ whole genome shotgun (WGS) entry which is preliminary data.</text>
</comment>
<keyword evidence="5 7" id="KW-1133">Transmembrane helix</keyword>
<evidence type="ECO:0000256" key="2">
    <source>
        <dbReference type="ARBA" id="ARBA00007965"/>
    </source>
</evidence>
<keyword evidence="6 7" id="KW-0472">Membrane</keyword>
<keyword evidence="4 7" id="KW-0812">Transmembrane</keyword>
<feature type="transmembrane region" description="Helical" evidence="7">
    <location>
        <begin position="187"/>
        <end position="208"/>
    </location>
</feature>
<organism evidence="8 9">
    <name type="scientific">Lupinus luteus</name>
    <name type="common">European yellow lupine</name>
    <dbReference type="NCBI Taxonomy" id="3873"/>
    <lineage>
        <taxon>Eukaryota</taxon>
        <taxon>Viridiplantae</taxon>
        <taxon>Streptophyta</taxon>
        <taxon>Embryophyta</taxon>
        <taxon>Tracheophyta</taxon>
        <taxon>Spermatophyta</taxon>
        <taxon>Magnoliopsida</taxon>
        <taxon>eudicotyledons</taxon>
        <taxon>Gunneridae</taxon>
        <taxon>Pentapetalae</taxon>
        <taxon>rosids</taxon>
        <taxon>fabids</taxon>
        <taxon>Fabales</taxon>
        <taxon>Fabaceae</taxon>
        <taxon>Papilionoideae</taxon>
        <taxon>50 kb inversion clade</taxon>
        <taxon>genistoids sensu lato</taxon>
        <taxon>core genistoids</taxon>
        <taxon>Genisteae</taxon>
        <taxon>Lupinus</taxon>
    </lineage>
</organism>
<sequence>METKNSDDSGIQRKQEGKNKAMVVCFILGLGSLVSWNSMLTIGDYYYILFPNYHPARVLTLAYQPFAFGTTAILTYYEAKINTRLRNLSGYILFFASTFMVLVLDLATSGKGGLGHYIGICLLSACFGLADGQVQGGMVGDLSFMCPEFIQSFLAGLAASGALISILRMLTKVAFEKSHNGLRKGAILFLAISTFIEFLCIILYAVYFPKLPIVKYYRAKAALEGSKTVSADLAAAGIETTTNDQAEYKYEEKEPERLSNKQLFLKNIDYAVDLFLIYVITLSIFPGFLYENTGSHQLGTWYPVVLIAMYNVTDFIARYLPLVKWLKLESRKGLLIAVFSRFLLIPAFYFTAKYGDQGWMIFLVSFLGLTNGHLTVCVLTVAPRGYKGPEQNALGNFLVMCLIAGIFAGVVLDWLWIIGKESF</sequence>
<feature type="transmembrane region" description="Helical" evidence="7">
    <location>
        <begin position="394"/>
        <end position="417"/>
    </location>
</feature>
<dbReference type="Pfam" id="PF01733">
    <property type="entry name" value="Nucleoside_tran"/>
    <property type="match status" value="1"/>
</dbReference>
<dbReference type="PANTHER" id="PTHR10332">
    <property type="entry name" value="EQUILIBRATIVE NUCLEOSIDE TRANSPORTER"/>
    <property type="match status" value="1"/>
</dbReference>
<evidence type="ECO:0000256" key="7">
    <source>
        <dbReference type="SAM" id="Phobius"/>
    </source>
</evidence>
<evidence type="ECO:0000256" key="1">
    <source>
        <dbReference type="ARBA" id="ARBA00004141"/>
    </source>
</evidence>
<keyword evidence="3" id="KW-0813">Transport</keyword>
<feature type="transmembrane region" description="Helical" evidence="7">
    <location>
        <begin position="301"/>
        <end position="321"/>
    </location>
</feature>
<dbReference type="GO" id="GO:0005337">
    <property type="term" value="F:nucleoside transmembrane transporter activity"/>
    <property type="evidence" value="ECO:0007669"/>
    <property type="project" value="InterPro"/>
</dbReference>
<feature type="transmembrane region" description="Helical" evidence="7">
    <location>
        <begin position="21"/>
        <end position="42"/>
    </location>
</feature>
<evidence type="ECO:0000313" key="9">
    <source>
        <dbReference type="Proteomes" id="UP001497480"/>
    </source>
</evidence>
<feature type="transmembrane region" description="Helical" evidence="7">
    <location>
        <begin position="358"/>
        <end position="382"/>
    </location>
</feature>
<accession>A0AAV1WJL1</accession>
<comment type="similarity">
    <text evidence="2">Belongs to the SLC29A/ENT transporter (TC 2.A.57) family.</text>
</comment>
<protein>
    <submittedName>
        <fullName evidence="8">Uncharacterized protein</fullName>
    </submittedName>
</protein>
<dbReference type="EMBL" id="CAXHTB010000007">
    <property type="protein sequence ID" value="CAL0309467.1"/>
    <property type="molecule type" value="Genomic_DNA"/>
</dbReference>
<dbReference type="GO" id="GO:0005886">
    <property type="term" value="C:plasma membrane"/>
    <property type="evidence" value="ECO:0007669"/>
    <property type="project" value="TreeGrafter"/>
</dbReference>
<evidence type="ECO:0000256" key="3">
    <source>
        <dbReference type="ARBA" id="ARBA00022448"/>
    </source>
</evidence>
<feature type="transmembrane region" description="Helical" evidence="7">
    <location>
        <begin position="114"/>
        <end position="130"/>
    </location>
</feature>
<feature type="transmembrane region" description="Helical" evidence="7">
    <location>
        <begin position="142"/>
        <end position="167"/>
    </location>
</feature>
<evidence type="ECO:0000256" key="6">
    <source>
        <dbReference type="ARBA" id="ARBA00023136"/>
    </source>
</evidence>
<dbReference type="InterPro" id="IPR002259">
    <property type="entry name" value="Eqnu_transpt"/>
</dbReference>